<sequence length="101" mass="11239">MSTCFLISKREWMVGMGEKRKKKKTTVLLFLPCGAVACVCWYSLPNGVGLGHNRQADINLHRSGFAKEAGTFSKLQGTSGSLHLHLIVSWFVVSCQAQRQR</sequence>
<evidence type="ECO:0000313" key="3">
    <source>
        <dbReference type="Proteomes" id="UP000314294"/>
    </source>
</evidence>
<reference evidence="2 3" key="1">
    <citation type="submission" date="2019-03" db="EMBL/GenBank/DDBJ databases">
        <title>First draft genome of Liparis tanakae, snailfish: a comprehensive survey of snailfish specific genes.</title>
        <authorList>
            <person name="Kim W."/>
            <person name="Song I."/>
            <person name="Jeong J.-H."/>
            <person name="Kim D."/>
            <person name="Kim S."/>
            <person name="Ryu S."/>
            <person name="Song J.Y."/>
            <person name="Lee S.K."/>
        </authorList>
    </citation>
    <scope>NUCLEOTIDE SEQUENCE [LARGE SCALE GENOMIC DNA]</scope>
    <source>
        <tissue evidence="2">Muscle</tissue>
    </source>
</reference>
<accession>A0A4Z2J188</accession>
<gene>
    <name evidence="2" type="ORF">EYF80_005807</name>
</gene>
<evidence type="ECO:0000313" key="2">
    <source>
        <dbReference type="EMBL" id="TNN83936.1"/>
    </source>
</evidence>
<keyword evidence="3" id="KW-1185">Reference proteome</keyword>
<dbReference type="EMBL" id="SRLO01000030">
    <property type="protein sequence ID" value="TNN83936.1"/>
    <property type="molecule type" value="Genomic_DNA"/>
</dbReference>
<comment type="caution">
    <text evidence="2">The sequence shown here is derived from an EMBL/GenBank/DDBJ whole genome shotgun (WGS) entry which is preliminary data.</text>
</comment>
<proteinExistence type="predicted"/>
<organism evidence="2 3">
    <name type="scientific">Liparis tanakae</name>
    <name type="common">Tanaka's snailfish</name>
    <dbReference type="NCBI Taxonomy" id="230148"/>
    <lineage>
        <taxon>Eukaryota</taxon>
        <taxon>Metazoa</taxon>
        <taxon>Chordata</taxon>
        <taxon>Craniata</taxon>
        <taxon>Vertebrata</taxon>
        <taxon>Euteleostomi</taxon>
        <taxon>Actinopterygii</taxon>
        <taxon>Neopterygii</taxon>
        <taxon>Teleostei</taxon>
        <taxon>Neoteleostei</taxon>
        <taxon>Acanthomorphata</taxon>
        <taxon>Eupercaria</taxon>
        <taxon>Perciformes</taxon>
        <taxon>Cottioidei</taxon>
        <taxon>Cottales</taxon>
        <taxon>Liparidae</taxon>
        <taxon>Liparis</taxon>
    </lineage>
</organism>
<protein>
    <submittedName>
        <fullName evidence="2">Uncharacterized protein</fullName>
    </submittedName>
</protein>
<dbReference type="Proteomes" id="UP000314294">
    <property type="component" value="Unassembled WGS sequence"/>
</dbReference>
<keyword evidence="1" id="KW-0472">Membrane</keyword>
<evidence type="ECO:0000256" key="1">
    <source>
        <dbReference type="SAM" id="Phobius"/>
    </source>
</evidence>
<keyword evidence="1" id="KW-0812">Transmembrane</keyword>
<dbReference type="AlphaFoldDB" id="A0A4Z2J188"/>
<keyword evidence="1" id="KW-1133">Transmembrane helix</keyword>
<feature type="transmembrane region" description="Helical" evidence="1">
    <location>
        <begin position="26"/>
        <end position="44"/>
    </location>
</feature>
<name>A0A4Z2J188_9TELE</name>